<feature type="compositionally biased region" description="Basic and acidic residues" evidence="1">
    <location>
        <begin position="183"/>
        <end position="206"/>
    </location>
</feature>
<feature type="compositionally biased region" description="Basic residues" evidence="1">
    <location>
        <begin position="10"/>
        <end position="19"/>
    </location>
</feature>
<feature type="compositionally biased region" description="Basic and acidic residues" evidence="1">
    <location>
        <begin position="291"/>
        <end position="301"/>
    </location>
</feature>
<feature type="non-terminal residue" evidence="2">
    <location>
        <position position="438"/>
    </location>
</feature>
<dbReference type="EMBL" id="CADCUS010000414">
    <property type="protein sequence ID" value="CAA9424038.1"/>
    <property type="molecule type" value="Genomic_DNA"/>
</dbReference>
<feature type="compositionally biased region" description="Basic and acidic residues" evidence="1">
    <location>
        <begin position="38"/>
        <end position="58"/>
    </location>
</feature>
<organism evidence="2">
    <name type="scientific">uncultured Pseudonocardia sp</name>
    <dbReference type="NCBI Taxonomy" id="211455"/>
    <lineage>
        <taxon>Bacteria</taxon>
        <taxon>Bacillati</taxon>
        <taxon>Actinomycetota</taxon>
        <taxon>Actinomycetes</taxon>
        <taxon>Pseudonocardiales</taxon>
        <taxon>Pseudonocardiaceae</taxon>
        <taxon>Pseudonocardia</taxon>
        <taxon>environmental samples</taxon>
    </lineage>
</organism>
<reference evidence="2" key="1">
    <citation type="submission" date="2020-02" db="EMBL/GenBank/DDBJ databases">
        <authorList>
            <person name="Meier V. D."/>
        </authorList>
    </citation>
    <scope>NUCLEOTIDE SEQUENCE</scope>
    <source>
        <strain evidence="2">AVDCRST_MAG66</strain>
    </source>
</reference>
<feature type="region of interest" description="Disordered" evidence="1">
    <location>
        <begin position="268"/>
        <end position="301"/>
    </location>
</feature>
<sequence length="438" mass="48117">GQRPGLPPPPRRHPRRVGHPLHGVVRDHLLRLPADAVGVRDRGDRRAVPRAHRADGHRVRQHRRPPPQAAGHDRVQRRVAAALRGCVRPVRAGRRRRAHRPGEPAAVGVRRAPDGRGDRRQPARDRPVHRRHAARAGRAARPGQRAGRHGVGGVVPRHLGDQRAARGLVGDVPRAPAGAGGDGRLDRAPAGRADPRRPPGRRPDRWRARRPARHPRRDRRIARAGRAHRLQHDQQLPRRRLHGPARRLRLVPDVRAGLGAAVRRAVQRLHHRRAGGRAPGPGGEPAAHAAAGERRPVGHRDDVHAAPLGAAVRPRHVLLPVPHPRRRGRGADGAAEGGARRAAGPGVRVRPERGAGRVAAHRVPHQPGRAVRVHPLHDDRRRRRPDRRLVRHRVRPRPRTGVRAHRADRAGGHPRRVPHPALPRAGRAVRRGGGGAGL</sequence>
<protein>
    <submittedName>
        <fullName evidence="2">Multidrug resistance protein</fullName>
    </submittedName>
</protein>
<feature type="region of interest" description="Disordered" evidence="1">
    <location>
        <begin position="88"/>
        <end position="244"/>
    </location>
</feature>
<feature type="region of interest" description="Disordered" evidence="1">
    <location>
        <begin position="35"/>
        <end position="75"/>
    </location>
</feature>
<feature type="region of interest" description="Disordered" evidence="1">
    <location>
        <begin position="379"/>
        <end position="438"/>
    </location>
</feature>
<feature type="compositionally biased region" description="Basic residues" evidence="1">
    <location>
        <begin position="207"/>
        <end position="229"/>
    </location>
</feature>
<feature type="region of interest" description="Disordered" evidence="1">
    <location>
        <begin position="1"/>
        <end position="20"/>
    </location>
</feature>
<evidence type="ECO:0000256" key="1">
    <source>
        <dbReference type="SAM" id="MobiDB-lite"/>
    </source>
</evidence>
<feature type="compositionally biased region" description="Basic and acidic residues" evidence="1">
    <location>
        <begin position="111"/>
        <end position="126"/>
    </location>
</feature>
<feature type="non-terminal residue" evidence="2">
    <location>
        <position position="1"/>
    </location>
</feature>
<proteinExistence type="predicted"/>
<feature type="compositionally biased region" description="Basic residues" evidence="1">
    <location>
        <begin position="380"/>
        <end position="404"/>
    </location>
</feature>
<gene>
    <name evidence="2" type="ORF">AVDCRST_MAG66-2825</name>
</gene>
<feature type="compositionally biased region" description="Low complexity" evidence="1">
    <location>
        <begin position="136"/>
        <end position="145"/>
    </location>
</feature>
<feature type="region of interest" description="Disordered" evidence="1">
    <location>
        <begin position="321"/>
        <end position="349"/>
    </location>
</feature>
<dbReference type="AlphaFoldDB" id="A0A6J4PZH2"/>
<name>A0A6J4PZH2_9PSEU</name>
<accession>A0A6J4PZH2</accession>
<evidence type="ECO:0000313" key="2">
    <source>
        <dbReference type="EMBL" id="CAA9424038.1"/>
    </source>
</evidence>